<dbReference type="STRING" id="436010.A0A166N696"/>
<name>A0A166N696_9AGAM</name>
<accession>A0A166N696</accession>
<feature type="region of interest" description="Disordered" evidence="1">
    <location>
        <begin position="362"/>
        <end position="384"/>
    </location>
</feature>
<feature type="region of interest" description="Disordered" evidence="1">
    <location>
        <begin position="267"/>
        <end position="309"/>
    </location>
</feature>
<dbReference type="EMBL" id="KV417525">
    <property type="protein sequence ID" value="KZP24688.1"/>
    <property type="molecule type" value="Genomic_DNA"/>
</dbReference>
<evidence type="ECO:0000256" key="1">
    <source>
        <dbReference type="SAM" id="MobiDB-lite"/>
    </source>
</evidence>
<feature type="compositionally biased region" description="Low complexity" evidence="1">
    <location>
        <begin position="276"/>
        <end position="296"/>
    </location>
</feature>
<dbReference type="OrthoDB" id="3363286at2759"/>
<reference evidence="2 3" key="1">
    <citation type="journal article" date="2016" name="Mol. Biol. Evol.">
        <title>Comparative Genomics of Early-Diverging Mushroom-Forming Fungi Provides Insights into the Origins of Lignocellulose Decay Capabilities.</title>
        <authorList>
            <person name="Nagy L.G."/>
            <person name="Riley R."/>
            <person name="Tritt A."/>
            <person name="Adam C."/>
            <person name="Daum C."/>
            <person name="Floudas D."/>
            <person name="Sun H."/>
            <person name="Yadav J.S."/>
            <person name="Pangilinan J."/>
            <person name="Larsson K.H."/>
            <person name="Matsuura K."/>
            <person name="Barry K."/>
            <person name="Labutti K."/>
            <person name="Kuo R."/>
            <person name="Ohm R.A."/>
            <person name="Bhattacharya S.S."/>
            <person name="Shirouzu T."/>
            <person name="Yoshinaga Y."/>
            <person name="Martin F.M."/>
            <person name="Grigoriev I.V."/>
            <person name="Hibbett D.S."/>
        </authorList>
    </citation>
    <scope>NUCLEOTIDE SEQUENCE [LARGE SCALE GENOMIC DNA]</scope>
    <source>
        <strain evidence="2 3">CBS 109695</strain>
    </source>
</reference>
<evidence type="ECO:0000313" key="2">
    <source>
        <dbReference type="EMBL" id="KZP24688.1"/>
    </source>
</evidence>
<dbReference type="Proteomes" id="UP000076532">
    <property type="component" value="Unassembled WGS sequence"/>
</dbReference>
<protein>
    <submittedName>
        <fullName evidence="2">Uncharacterized protein</fullName>
    </submittedName>
</protein>
<proteinExistence type="predicted"/>
<sequence>MPRILTSLQRQLEKVSSTSKRRRTAVKSVQASLIRPALPAPSFSAAGRTQSILLDDVNPIINADVYTHHKAIPPAIQRQKRVIRGFDHPRVMTEHERGRWASPYLRMLSSPLRTCIVTSRTLPSDFLVRLAPMRLPTPRTGREAQSLLPDGIEHPKFKSRRAYVGVNIMCCHSAIDVLAERGHYRRFAPNVSLHSRLKEQIGHLLRVRALQELELLAERLQANPHGAEETTLIRKLTRAEWQSIGSTGNIPYKNAVAVVVVPPVNRDPVSKARPEPSTSADAPAQTTTTPTNAGTSFRRPTPPLSVLHPVTEPPIYGDILADRLPSSKVPLYNGVSLFPSRPQRAALYASLNALLSIERRARYQEHGRPDQPTKDRKEDPWTRGDKKASHAFLLCADEKTANRADMTAVAIALWRIRMWEGAGWEDRGSESDGWQLNP</sequence>
<evidence type="ECO:0000313" key="3">
    <source>
        <dbReference type="Proteomes" id="UP000076532"/>
    </source>
</evidence>
<dbReference type="AlphaFoldDB" id="A0A166N696"/>
<organism evidence="2 3">
    <name type="scientific">Athelia psychrophila</name>
    <dbReference type="NCBI Taxonomy" id="1759441"/>
    <lineage>
        <taxon>Eukaryota</taxon>
        <taxon>Fungi</taxon>
        <taxon>Dikarya</taxon>
        <taxon>Basidiomycota</taxon>
        <taxon>Agaricomycotina</taxon>
        <taxon>Agaricomycetes</taxon>
        <taxon>Agaricomycetidae</taxon>
        <taxon>Atheliales</taxon>
        <taxon>Atheliaceae</taxon>
        <taxon>Athelia</taxon>
    </lineage>
</organism>
<keyword evidence="3" id="KW-1185">Reference proteome</keyword>
<gene>
    <name evidence="2" type="ORF">FIBSPDRAFT_822040</name>
</gene>